<proteinExistence type="predicted"/>
<protein>
    <submittedName>
        <fullName evidence="1">Uncharacterized protein</fullName>
    </submittedName>
</protein>
<organism evidence="1 2">
    <name type="scientific">Pseudomonas phage Psa21</name>
    <dbReference type="NCBI Taxonomy" id="2530023"/>
    <lineage>
        <taxon>Viruses</taxon>
        <taxon>Duplodnaviria</taxon>
        <taxon>Heunggongvirae</taxon>
        <taxon>Uroviricota</taxon>
        <taxon>Caudoviricetes</taxon>
        <taxon>Chimalliviridae</taxon>
        <taxon>Tepukevirus</taxon>
        <taxon>Tepukevirus Psa21</taxon>
    </lineage>
</organism>
<keyword evidence="2" id="KW-1185">Reference proteome</keyword>
<name>A0A481W4D2_9CAUD</name>
<sequence>MQALVVSLATRIVYATAAGVITHYVVKAVCKDSSKLR</sequence>
<accession>A0A481W4D2</accession>
<dbReference type="Proteomes" id="UP000294134">
    <property type="component" value="Segment"/>
</dbReference>
<reference evidence="1 2" key="1">
    <citation type="submission" date="2019-02" db="EMBL/GenBank/DDBJ databases">
        <authorList>
            <person name="Frampton R.A."/>
            <person name="Wojtus J.K."/>
            <person name="Fineran P.C."/>
            <person name="Hendrickson H.L."/>
        </authorList>
    </citation>
    <scope>NUCLEOTIDE SEQUENCE [LARGE SCALE GENOMIC DNA]</scope>
</reference>
<dbReference type="EMBL" id="MK552327">
    <property type="protein sequence ID" value="QBJ02649.1"/>
    <property type="molecule type" value="Genomic_DNA"/>
</dbReference>
<evidence type="ECO:0000313" key="2">
    <source>
        <dbReference type="Proteomes" id="UP000294134"/>
    </source>
</evidence>
<evidence type="ECO:0000313" key="1">
    <source>
        <dbReference type="EMBL" id="QBJ02649.1"/>
    </source>
</evidence>
<gene>
    <name evidence="1" type="ORF">PSA21_121</name>
</gene>